<evidence type="ECO:0000256" key="2">
    <source>
        <dbReference type="ARBA" id="ARBA00022525"/>
    </source>
</evidence>
<dbReference type="GO" id="GO:0008045">
    <property type="term" value="P:motor neuron axon guidance"/>
    <property type="evidence" value="ECO:0007669"/>
    <property type="project" value="TreeGrafter"/>
</dbReference>
<dbReference type="GO" id="GO:0005604">
    <property type="term" value="C:basement membrane"/>
    <property type="evidence" value="ECO:0007669"/>
    <property type="project" value="TreeGrafter"/>
</dbReference>
<dbReference type="GO" id="GO:0009888">
    <property type="term" value="P:tissue development"/>
    <property type="evidence" value="ECO:0007669"/>
    <property type="project" value="TreeGrafter"/>
</dbReference>
<evidence type="ECO:0000256" key="6">
    <source>
        <dbReference type="ARBA" id="ARBA00023180"/>
    </source>
</evidence>
<dbReference type="GO" id="GO:0009887">
    <property type="term" value="P:animal organ morphogenesis"/>
    <property type="evidence" value="ECO:0007669"/>
    <property type="project" value="TreeGrafter"/>
</dbReference>
<dbReference type="PANTHER" id="PTHR10574:SF365">
    <property type="entry name" value="NETRIN-A-RELATED"/>
    <property type="match status" value="1"/>
</dbReference>
<evidence type="ECO:0000256" key="7">
    <source>
        <dbReference type="ARBA" id="ARBA00023292"/>
    </source>
</evidence>
<dbReference type="CDD" id="cd00055">
    <property type="entry name" value="EGF_Lam"/>
    <property type="match status" value="1"/>
</dbReference>
<keyword evidence="2" id="KW-0964">Secreted</keyword>
<evidence type="ECO:0000259" key="10">
    <source>
        <dbReference type="PROSITE" id="PS50027"/>
    </source>
</evidence>
<comment type="caution">
    <text evidence="11">The sequence shown here is derived from an EMBL/GenBank/DDBJ whole genome shotgun (WGS) entry which is preliminary data.</text>
</comment>
<feature type="disulfide bond" evidence="8">
    <location>
        <begin position="76"/>
        <end position="88"/>
    </location>
</feature>
<organism evidence="11 12">
    <name type="scientific">Polyplax serrata</name>
    <name type="common">Common mouse louse</name>
    <dbReference type="NCBI Taxonomy" id="468196"/>
    <lineage>
        <taxon>Eukaryota</taxon>
        <taxon>Metazoa</taxon>
        <taxon>Ecdysozoa</taxon>
        <taxon>Arthropoda</taxon>
        <taxon>Hexapoda</taxon>
        <taxon>Insecta</taxon>
        <taxon>Pterygota</taxon>
        <taxon>Neoptera</taxon>
        <taxon>Paraneoptera</taxon>
        <taxon>Psocodea</taxon>
        <taxon>Troctomorpha</taxon>
        <taxon>Phthiraptera</taxon>
        <taxon>Anoplura</taxon>
        <taxon>Polyplacidae</taxon>
        <taxon>Polyplax</taxon>
    </lineage>
</organism>
<comment type="subcellular location">
    <subcellularLocation>
        <location evidence="1">Secreted</location>
    </subcellularLocation>
</comment>
<dbReference type="GO" id="GO:0016358">
    <property type="term" value="P:dendrite development"/>
    <property type="evidence" value="ECO:0007669"/>
    <property type="project" value="TreeGrafter"/>
</dbReference>
<keyword evidence="4" id="KW-0677">Repeat</keyword>
<dbReference type="Proteomes" id="UP001372834">
    <property type="component" value="Unassembled WGS sequence"/>
</dbReference>
<evidence type="ECO:0000313" key="11">
    <source>
        <dbReference type="EMBL" id="KAK6645579.1"/>
    </source>
</evidence>
<keyword evidence="5 8" id="KW-1015">Disulfide bond</keyword>
<dbReference type="InterPro" id="IPR002049">
    <property type="entry name" value="LE_dom"/>
</dbReference>
<feature type="domain" description="Laminin EGF-like" evidence="10">
    <location>
        <begin position="76"/>
        <end position="125"/>
    </location>
</feature>
<evidence type="ECO:0000256" key="9">
    <source>
        <dbReference type="SAM" id="MobiDB-lite"/>
    </source>
</evidence>
<dbReference type="PROSITE" id="PS01248">
    <property type="entry name" value="EGF_LAM_1"/>
    <property type="match status" value="1"/>
</dbReference>
<feature type="disulfide bond" evidence="8">
    <location>
        <begin position="78"/>
        <end position="95"/>
    </location>
</feature>
<sequence>MNGPISRKIPWRFSAVHVRLDRHASTLSMLPMKLAQTYQNNRVDVFPRENLKIRREELITRDKGVFLPQGGNNATCDCHPIGASGKTCNQTTGQCPCKDGVTGVTCNMCAKGYQQSRSQIAPCIKIPKVHQTQATEGEDPDDESGTASGRGKLTLLQRGKHSLSETK</sequence>
<keyword evidence="6" id="KW-0325">Glycoprotein</keyword>
<name>A0AAN8XR26_POLSC</name>
<gene>
    <name evidence="11" type="ORF">RUM43_001856</name>
</gene>
<feature type="region of interest" description="Disordered" evidence="9">
    <location>
        <begin position="131"/>
        <end position="167"/>
    </location>
</feature>
<evidence type="ECO:0000256" key="3">
    <source>
        <dbReference type="ARBA" id="ARBA00022729"/>
    </source>
</evidence>
<feature type="disulfide bond" evidence="8">
    <location>
        <begin position="97"/>
        <end position="106"/>
    </location>
</feature>
<feature type="disulfide bond" evidence="8">
    <location>
        <begin position="109"/>
        <end position="123"/>
    </location>
</feature>
<protein>
    <recommendedName>
        <fullName evidence="10">Laminin EGF-like domain-containing protein</fullName>
    </recommendedName>
</protein>
<dbReference type="SMART" id="SM00180">
    <property type="entry name" value="EGF_Lam"/>
    <property type="match status" value="1"/>
</dbReference>
<evidence type="ECO:0000256" key="4">
    <source>
        <dbReference type="ARBA" id="ARBA00022737"/>
    </source>
</evidence>
<evidence type="ECO:0000256" key="5">
    <source>
        <dbReference type="ARBA" id="ARBA00023157"/>
    </source>
</evidence>
<dbReference type="Pfam" id="PF00053">
    <property type="entry name" value="EGF_laminin"/>
    <property type="match status" value="1"/>
</dbReference>
<keyword evidence="3" id="KW-0732">Signal</keyword>
<evidence type="ECO:0000313" key="12">
    <source>
        <dbReference type="Proteomes" id="UP001372834"/>
    </source>
</evidence>
<dbReference type="EMBL" id="JAWJWE010000001">
    <property type="protein sequence ID" value="KAK6645579.1"/>
    <property type="molecule type" value="Genomic_DNA"/>
</dbReference>
<dbReference type="Gene3D" id="2.10.25.10">
    <property type="entry name" value="Laminin"/>
    <property type="match status" value="1"/>
</dbReference>
<dbReference type="AlphaFoldDB" id="A0AAN8XR26"/>
<proteinExistence type="predicted"/>
<dbReference type="GO" id="GO:0005576">
    <property type="term" value="C:extracellular region"/>
    <property type="evidence" value="ECO:0007669"/>
    <property type="project" value="UniProtKB-SubCell"/>
</dbReference>
<dbReference type="PANTHER" id="PTHR10574">
    <property type="entry name" value="NETRIN/LAMININ-RELATED"/>
    <property type="match status" value="1"/>
</dbReference>
<dbReference type="FunFam" id="2.10.25.10:FF:000048">
    <property type="entry name" value="Netrin 3"/>
    <property type="match status" value="1"/>
</dbReference>
<evidence type="ECO:0000256" key="1">
    <source>
        <dbReference type="ARBA" id="ARBA00004613"/>
    </source>
</evidence>
<dbReference type="PROSITE" id="PS50027">
    <property type="entry name" value="EGF_LAM_2"/>
    <property type="match status" value="1"/>
</dbReference>
<evidence type="ECO:0000256" key="8">
    <source>
        <dbReference type="PROSITE-ProRule" id="PRU00460"/>
    </source>
</evidence>
<accession>A0AAN8XR26</accession>
<dbReference type="InterPro" id="IPR050440">
    <property type="entry name" value="Laminin/Netrin_ECM"/>
</dbReference>
<reference evidence="11 12" key="1">
    <citation type="submission" date="2023-10" db="EMBL/GenBank/DDBJ databases">
        <title>Genomes of two closely related lineages of the louse Polyplax serrata with different host specificities.</title>
        <authorList>
            <person name="Martinu J."/>
            <person name="Tarabai H."/>
            <person name="Stefka J."/>
            <person name="Hypsa V."/>
        </authorList>
    </citation>
    <scope>NUCLEOTIDE SEQUENCE [LARGE SCALE GENOMIC DNA]</scope>
    <source>
        <strain evidence="11">HR10_N</strain>
    </source>
</reference>
<keyword evidence="7 8" id="KW-0424">Laminin EGF-like domain</keyword>
<dbReference type="SUPFAM" id="SSF57196">
    <property type="entry name" value="EGF/Laminin"/>
    <property type="match status" value="1"/>
</dbReference>